<keyword evidence="3" id="KW-1185">Reference proteome</keyword>
<protein>
    <recommendedName>
        <fullName evidence="4">Transcriptional regulator, AlpA family</fullName>
    </recommendedName>
</protein>
<evidence type="ECO:0000313" key="2">
    <source>
        <dbReference type="EMBL" id="SFK21984.1"/>
    </source>
</evidence>
<evidence type="ECO:0008006" key="4">
    <source>
        <dbReference type="Google" id="ProtNLM"/>
    </source>
</evidence>
<proteinExistence type="predicted"/>
<sequence>MPNVLPEALRAELNEIVSPETFRRIEAAFEKKNLENFRYRDLKSRGIVDSRATLARWIQAGDFPPGILIGPNIRVWPAAQIDAFLRTRPTAAKAAPRRKAARVASQALAP</sequence>
<reference evidence="2 3" key="1">
    <citation type="submission" date="2016-10" db="EMBL/GenBank/DDBJ databases">
        <authorList>
            <person name="de Groot N.N."/>
        </authorList>
    </citation>
    <scope>NUCLEOTIDE SEQUENCE [LARGE SCALE GENOMIC DNA]</scope>
    <source>
        <strain evidence="2 3">NE2</strain>
    </source>
</reference>
<evidence type="ECO:0000313" key="3">
    <source>
        <dbReference type="Proteomes" id="UP000198755"/>
    </source>
</evidence>
<organism evidence="2 3">
    <name type="scientific">Methylocapsa palsarum</name>
    <dbReference type="NCBI Taxonomy" id="1612308"/>
    <lineage>
        <taxon>Bacteria</taxon>
        <taxon>Pseudomonadati</taxon>
        <taxon>Pseudomonadota</taxon>
        <taxon>Alphaproteobacteria</taxon>
        <taxon>Hyphomicrobiales</taxon>
        <taxon>Beijerinckiaceae</taxon>
        <taxon>Methylocapsa</taxon>
    </lineage>
</organism>
<dbReference type="STRING" id="1612308.SAMN05444581_10423"/>
<evidence type="ECO:0000256" key="1">
    <source>
        <dbReference type="SAM" id="MobiDB-lite"/>
    </source>
</evidence>
<name>A0A1I3XR20_9HYPH</name>
<dbReference type="AlphaFoldDB" id="A0A1I3XR20"/>
<gene>
    <name evidence="2" type="ORF">SAMN05444581_10423</name>
</gene>
<accession>A0A1I3XR20</accession>
<feature type="region of interest" description="Disordered" evidence="1">
    <location>
        <begin position="91"/>
        <end position="110"/>
    </location>
</feature>
<dbReference type="Proteomes" id="UP000198755">
    <property type="component" value="Unassembled WGS sequence"/>
</dbReference>
<dbReference type="EMBL" id="FOSN01000004">
    <property type="protein sequence ID" value="SFK21984.1"/>
    <property type="molecule type" value="Genomic_DNA"/>
</dbReference>